<evidence type="ECO:0000256" key="1">
    <source>
        <dbReference type="SAM" id="Coils"/>
    </source>
</evidence>
<comment type="caution">
    <text evidence="2">The sequence shown here is derived from an EMBL/GenBank/DDBJ whole genome shotgun (WGS) entry which is preliminary data.</text>
</comment>
<keyword evidence="1" id="KW-0175">Coiled coil</keyword>
<evidence type="ECO:0000313" key="2">
    <source>
        <dbReference type="EMBL" id="GBG95164.1"/>
    </source>
</evidence>
<keyword evidence="3" id="KW-1185">Reference proteome</keyword>
<dbReference type="AlphaFoldDB" id="A0A401IUG0"/>
<dbReference type="EMBL" id="BFFP01000027">
    <property type="protein sequence ID" value="GBG95164.1"/>
    <property type="molecule type" value="Genomic_DNA"/>
</dbReference>
<dbReference type="Proteomes" id="UP000286848">
    <property type="component" value="Unassembled WGS sequence"/>
</dbReference>
<name>A0A401IUG0_9LACO</name>
<dbReference type="RefSeq" id="WP_124977246.1">
    <property type="nucleotide sequence ID" value="NZ_BFFP01000027.1"/>
</dbReference>
<evidence type="ECO:0000313" key="3">
    <source>
        <dbReference type="Proteomes" id="UP000286848"/>
    </source>
</evidence>
<sequence>MNIWDQKRARLEKEETEAKKQLDRILDDEQQMVFDMGQRFDDLMNSFYHFDHAYNSTGGNEFQQASGRVTQEFQAGRRRMQQRIEATAESKRQVTRYYDDQTDEVLRQKYIAQKDKD</sequence>
<accession>A0A401IUG0</accession>
<protein>
    <recommendedName>
        <fullName evidence="4">Flagellar FliJ protein</fullName>
    </recommendedName>
</protein>
<feature type="coiled-coil region" evidence="1">
    <location>
        <begin position="1"/>
        <end position="31"/>
    </location>
</feature>
<reference evidence="2 3" key="1">
    <citation type="journal article" date="2019" name="Int. J. Syst. Evol. Microbiol.">
        <title>Lactobacillus salitolerans sp. nov., a novel lactic acid bacterium isolated from spent mushroom substrates.</title>
        <authorList>
            <person name="Tohno M."/>
            <person name="Tanizawa Y."/>
            <person name="Kojima Y."/>
            <person name="Sakamoto M."/>
            <person name="Nakamura Y."/>
            <person name="Ohkuma M."/>
            <person name="Kobayashi H."/>
        </authorList>
    </citation>
    <scope>NUCLEOTIDE SEQUENCE [LARGE SCALE GENOMIC DNA]</scope>
    <source>
        <strain evidence="2 3">YK43</strain>
    </source>
</reference>
<proteinExistence type="predicted"/>
<evidence type="ECO:0008006" key="4">
    <source>
        <dbReference type="Google" id="ProtNLM"/>
    </source>
</evidence>
<gene>
    <name evidence="2" type="ORF">LFYK43_16230</name>
</gene>
<organism evidence="2 3">
    <name type="scientific">Ligilactobacillus salitolerans</name>
    <dbReference type="NCBI Taxonomy" id="1808352"/>
    <lineage>
        <taxon>Bacteria</taxon>
        <taxon>Bacillati</taxon>
        <taxon>Bacillota</taxon>
        <taxon>Bacilli</taxon>
        <taxon>Lactobacillales</taxon>
        <taxon>Lactobacillaceae</taxon>
        <taxon>Ligilactobacillus</taxon>
    </lineage>
</organism>